<dbReference type="EMBL" id="SEKV01000247">
    <property type="protein sequence ID" value="TFY60566.1"/>
    <property type="molecule type" value="Genomic_DNA"/>
</dbReference>
<evidence type="ECO:0000313" key="3">
    <source>
        <dbReference type="Proteomes" id="UP000298390"/>
    </source>
</evidence>
<sequence length="178" mass="18243">MPLFKSKAQKAQQARDADATHHDMNDPHTAPQGHSAGPGVGAGAGAGPGAGPGIGANDYAQSNNAPGHTNAVGRHEGGGRHQHDNVNANNAPPGYTGTGHHNGGPVDRAEQHVENIVGAKAVRNQAGDKESEVNAIKAQSAELTEAERLEREAKMHRDRAVAGGAHPANQRLGAGWAN</sequence>
<feature type="compositionally biased region" description="Basic and acidic residues" evidence="1">
    <location>
        <begin position="73"/>
        <end position="84"/>
    </location>
</feature>
<evidence type="ECO:0000313" key="2">
    <source>
        <dbReference type="EMBL" id="TFY60566.1"/>
    </source>
</evidence>
<feature type="compositionally biased region" description="Gly residues" evidence="1">
    <location>
        <begin position="36"/>
        <end position="54"/>
    </location>
</feature>
<feature type="compositionally biased region" description="Basic and acidic residues" evidence="1">
    <location>
        <begin position="13"/>
        <end position="26"/>
    </location>
</feature>
<protein>
    <submittedName>
        <fullName evidence="2">Uncharacterized protein</fullName>
    </submittedName>
</protein>
<feature type="region of interest" description="Disordered" evidence="1">
    <location>
        <begin position="1"/>
        <end position="108"/>
    </location>
</feature>
<feature type="compositionally biased region" description="Basic and acidic residues" evidence="1">
    <location>
        <begin position="145"/>
        <end position="160"/>
    </location>
</feature>
<dbReference type="AlphaFoldDB" id="A0A4Y9YDF6"/>
<name>A0A4Y9YDF6_9APHY</name>
<organism evidence="2 3">
    <name type="scientific">Rhodofomes roseus</name>
    <dbReference type="NCBI Taxonomy" id="34475"/>
    <lineage>
        <taxon>Eukaryota</taxon>
        <taxon>Fungi</taxon>
        <taxon>Dikarya</taxon>
        <taxon>Basidiomycota</taxon>
        <taxon>Agaricomycotina</taxon>
        <taxon>Agaricomycetes</taxon>
        <taxon>Polyporales</taxon>
        <taxon>Rhodofomes</taxon>
    </lineage>
</organism>
<feature type="region of interest" description="Disordered" evidence="1">
    <location>
        <begin position="124"/>
        <end position="178"/>
    </location>
</feature>
<accession>A0A4Y9YDF6</accession>
<evidence type="ECO:0000256" key="1">
    <source>
        <dbReference type="SAM" id="MobiDB-lite"/>
    </source>
</evidence>
<proteinExistence type="predicted"/>
<reference evidence="2 3" key="1">
    <citation type="submission" date="2019-01" db="EMBL/GenBank/DDBJ databases">
        <title>Genome sequencing of the rare red list fungi Fomitopsis rosea.</title>
        <authorList>
            <person name="Buettner E."/>
            <person name="Kellner H."/>
        </authorList>
    </citation>
    <scope>NUCLEOTIDE SEQUENCE [LARGE SCALE GENOMIC DNA]</scope>
    <source>
        <strain evidence="2 3">DSM 105464</strain>
    </source>
</reference>
<comment type="caution">
    <text evidence="2">The sequence shown here is derived from an EMBL/GenBank/DDBJ whole genome shotgun (WGS) entry which is preliminary data.</text>
</comment>
<gene>
    <name evidence="2" type="ORF">EVJ58_g5059</name>
</gene>
<dbReference type="Proteomes" id="UP000298390">
    <property type="component" value="Unassembled WGS sequence"/>
</dbReference>